<dbReference type="EMBL" id="CP061038">
    <property type="protein sequence ID" value="QNQ09958.1"/>
    <property type="molecule type" value="Genomic_DNA"/>
</dbReference>
<organism evidence="1 2">
    <name type="scientific">Sphingomonas alpina</name>
    <dbReference type="NCBI Taxonomy" id="653931"/>
    <lineage>
        <taxon>Bacteria</taxon>
        <taxon>Pseudomonadati</taxon>
        <taxon>Pseudomonadota</taxon>
        <taxon>Alphaproteobacteria</taxon>
        <taxon>Sphingomonadales</taxon>
        <taxon>Sphingomonadaceae</taxon>
        <taxon>Sphingomonas</taxon>
    </lineage>
</organism>
<name>A0A7H0LJV5_9SPHN</name>
<dbReference type="AlphaFoldDB" id="A0A7H0LJV5"/>
<evidence type="ECO:0000313" key="2">
    <source>
        <dbReference type="Proteomes" id="UP000516148"/>
    </source>
</evidence>
<dbReference type="RefSeq" id="WP_187762266.1">
    <property type="nucleotide sequence ID" value="NZ_CP061038.1"/>
</dbReference>
<sequence length="49" mass="4981">MTPSAGLADNGELPAEGKRLRAEVQTCAVPPATFAILPASGWLKTGAQS</sequence>
<gene>
    <name evidence="1" type="ORF">H3Z74_01495</name>
</gene>
<proteinExistence type="predicted"/>
<evidence type="ECO:0000313" key="1">
    <source>
        <dbReference type="EMBL" id="QNQ09958.1"/>
    </source>
</evidence>
<dbReference type="KEGG" id="spap:H3Z74_01495"/>
<protein>
    <submittedName>
        <fullName evidence="1">Uncharacterized protein</fullName>
    </submittedName>
</protein>
<keyword evidence="2" id="KW-1185">Reference proteome</keyword>
<accession>A0A7H0LJV5</accession>
<dbReference type="Proteomes" id="UP000516148">
    <property type="component" value="Chromosome"/>
</dbReference>
<reference evidence="1 2" key="1">
    <citation type="submission" date="2020-09" db="EMBL/GenBank/DDBJ databases">
        <title>Sphingomonas sp., a new species isolated from pork steak.</title>
        <authorList>
            <person name="Heidler von Heilborn D."/>
        </authorList>
    </citation>
    <scope>NUCLEOTIDE SEQUENCE [LARGE SCALE GENOMIC DNA]</scope>
    <source>
        <strain evidence="2">S8-3T</strain>
    </source>
</reference>